<dbReference type="RefSeq" id="WP_172127501.1">
    <property type="nucleotide sequence ID" value="NZ_CP042652.1"/>
</dbReference>
<accession>A0A6M8EHJ2</accession>
<dbReference type="KEGG" id="paco:AACT_2524"/>
<dbReference type="AlphaFoldDB" id="A0A6M8EHJ2"/>
<dbReference type="PIRSF" id="PIRSF034934">
    <property type="entry name" value="AbiF_AbiD"/>
    <property type="match status" value="1"/>
</dbReference>
<protein>
    <submittedName>
        <fullName evidence="1">Abi-like protein</fullName>
    </submittedName>
</protein>
<dbReference type="Proteomes" id="UP000503483">
    <property type="component" value="Chromosome"/>
</dbReference>
<proteinExistence type="predicted"/>
<keyword evidence="2" id="KW-1185">Reference proteome</keyword>
<gene>
    <name evidence="1" type="ORF">AACT_2524</name>
</gene>
<organism evidence="1 2">
    <name type="scientific">Arcobacter acticola</name>
    <dbReference type="NCBI Taxonomy" id="1849015"/>
    <lineage>
        <taxon>Bacteria</taxon>
        <taxon>Pseudomonadati</taxon>
        <taxon>Campylobacterota</taxon>
        <taxon>Epsilonproteobacteria</taxon>
        <taxon>Campylobacterales</taxon>
        <taxon>Arcobacteraceae</taxon>
        <taxon>Arcobacter</taxon>
    </lineage>
</organism>
<dbReference type="EMBL" id="CP042652">
    <property type="protein sequence ID" value="QKE29612.1"/>
    <property type="molecule type" value="Genomic_DNA"/>
</dbReference>
<dbReference type="InterPro" id="IPR017034">
    <property type="entry name" value="Abi_system_AbiD/AbiF"/>
</dbReference>
<sequence length="282" mass="34118">MITYEKPHLSYHEQIQLLKNRNLNINDEDYALQKLKHISYYRLSAYFIPFYSQKDIFTNGTTFDDIIELYHFDKELRILTFSAIEKIEIFLRTSIAYNFAKEHTPFGYVDNKNFYCDDKDFNWFCSDVQKETKRSKETFVKHFRDKYTQKDLPIWMVVETISFGTLSKLYTMLCPETEKLILNGIDLPSFVFKNWLHVFSYIRNISAHHSRLWNRQFVIKTKIPRHKKEFKGMINDRYYTFAMMANYVLTAINDTFDFKKELKDLFDKYPNIDKKSMGFIEY</sequence>
<evidence type="ECO:0000313" key="2">
    <source>
        <dbReference type="Proteomes" id="UP000503483"/>
    </source>
</evidence>
<dbReference type="Pfam" id="PF07751">
    <property type="entry name" value="Abi_2"/>
    <property type="match status" value="1"/>
</dbReference>
<evidence type="ECO:0000313" key="1">
    <source>
        <dbReference type="EMBL" id="QKE29612.1"/>
    </source>
</evidence>
<reference evidence="1 2" key="1">
    <citation type="submission" date="2019-08" db="EMBL/GenBank/DDBJ databases">
        <title>Complete genome sequence of Arcobacter acticola.</title>
        <authorList>
            <person name="Miller W."/>
        </authorList>
    </citation>
    <scope>NUCLEOTIDE SEQUENCE [LARGE SCALE GENOMIC DNA]</scope>
    <source>
        <strain evidence="1 2">KCTC 52212</strain>
    </source>
</reference>
<dbReference type="InterPro" id="IPR011664">
    <property type="entry name" value="Abi_system_AbiD/AbiF-like"/>
</dbReference>
<name>A0A6M8EHJ2_9BACT</name>